<feature type="domain" description="PAW" evidence="1">
    <location>
        <begin position="1"/>
        <end position="27"/>
    </location>
</feature>
<dbReference type="EMBL" id="JAMZMK010006860">
    <property type="protein sequence ID" value="KAI7747019.1"/>
    <property type="molecule type" value="Genomic_DNA"/>
</dbReference>
<reference evidence="2" key="1">
    <citation type="submission" date="2022-06" db="EMBL/GenBank/DDBJ databases">
        <title>Uncovering the hologenomic basis of an extraordinary plant invasion.</title>
        <authorList>
            <person name="Bieker V.C."/>
            <person name="Martin M.D."/>
            <person name="Gilbert T."/>
            <person name="Hodgins K."/>
            <person name="Battlay P."/>
            <person name="Petersen B."/>
            <person name="Wilson J."/>
        </authorList>
    </citation>
    <scope>NUCLEOTIDE SEQUENCE</scope>
    <source>
        <strain evidence="2">AA19_3_7</strain>
        <tissue evidence="2">Leaf</tissue>
    </source>
</reference>
<dbReference type="AlphaFoldDB" id="A0AAD5CUF0"/>
<protein>
    <recommendedName>
        <fullName evidence="1">PAW domain-containing protein</fullName>
    </recommendedName>
</protein>
<evidence type="ECO:0000259" key="1">
    <source>
        <dbReference type="PROSITE" id="PS51398"/>
    </source>
</evidence>
<dbReference type="Proteomes" id="UP001206925">
    <property type="component" value="Unassembled WGS sequence"/>
</dbReference>
<accession>A0AAD5CUF0</accession>
<dbReference type="InterPro" id="IPR006588">
    <property type="entry name" value="Peptide_N_glycanase_PAW_dom"/>
</dbReference>
<sequence>MATSWLFNSEIKATSQGKAITRMQLNV</sequence>
<dbReference type="GO" id="GO:0005737">
    <property type="term" value="C:cytoplasm"/>
    <property type="evidence" value="ECO:0007669"/>
    <property type="project" value="InterPro"/>
</dbReference>
<comment type="caution">
    <text evidence="2">The sequence shown here is derived from an EMBL/GenBank/DDBJ whole genome shotgun (WGS) entry which is preliminary data.</text>
</comment>
<gene>
    <name evidence="2" type="ORF">M8C21_012670</name>
</gene>
<dbReference type="GO" id="GO:0006516">
    <property type="term" value="P:glycoprotein catabolic process"/>
    <property type="evidence" value="ECO:0007669"/>
    <property type="project" value="InterPro"/>
</dbReference>
<proteinExistence type="predicted"/>
<evidence type="ECO:0000313" key="3">
    <source>
        <dbReference type="Proteomes" id="UP001206925"/>
    </source>
</evidence>
<name>A0AAD5CUF0_AMBAR</name>
<feature type="non-terminal residue" evidence="2">
    <location>
        <position position="27"/>
    </location>
</feature>
<keyword evidence="3" id="KW-1185">Reference proteome</keyword>
<evidence type="ECO:0000313" key="2">
    <source>
        <dbReference type="EMBL" id="KAI7747019.1"/>
    </source>
</evidence>
<organism evidence="2 3">
    <name type="scientific">Ambrosia artemisiifolia</name>
    <name type="common">Common ragweed</name>
    <dbReference type="NCBI Taxonomy" id="4212"/>
    <lineage>
        <taxon>Eukaryota</taxon>
        <taxon>Viridiplantae</taxon>
        <taxon>Streptophyta</taxon>
        <taxon>Embryophyta</taxon>
        <taxon>Tracheophyta</taxon>
        <taxon>Spermatophyta</taxon>
        <taxon>Magnoliopsida</taxon>
        <taxon>eudicotyledons</taxon>
        <taxon>Gunneridae</taxon>
        <taxon>Pentapetalae</taxon>
        <taxon>asterids</taxon>
        <taxon>campanulids</taxon>
        <taxon>Asterales</taxon>
        <taxon>Asteraceae</taxon>
        <taxon>Asteroideae</taxon>
        <taxon>Heliantheae alliance</taxon>
        <taxon>Heliantheae</taxon>
        <taxon>Ambrosia</taxon>
    </lineage>
</organism>
<dbReference type="PROSITE" id="PS51398">
    <property type="entry name" value="PAW"/>
    <property type="match status" value="1"/>
</dbReference>